<keyword evidence="1" id="KW-1133">Transmembrane helix</keyword>
<accession>A0ABR8JYR6</accession>
<protein>
    <submittedName>
        <fullName evidence="3">PorT family protein</fullName>
    </submittedName>
</protein>
<dbReference type="EMBL" id="JACXAC010000006">
    <property type="protein sequence ID" value="MBD2724168.1"/>
    <property type="molecule type" value="Genomic_DNA"/>
</dbReference>
<feature type="transmembrane region" description="Helical" evidence="1">
    <location>
        <begin position="67"/>
        <end position="88"/>
    </location>
</feature>
<keyword evidence="1" id="KW-0812">Transmembrane</keyword>
<comment type="caution">
    <text evidence="3">The sequence shown here is derived from an EMBL/GenBank/DDBJ whole genome shotgun (WGS) entry which is preliminary data.</text>
</comment>
<evidence type="ECO:0000256" key="1">
    <source>
        <dbReference type="SAM" id="Phobius"/>
    </source>
</evidence>
<name>A0ABR8JYR6_9BACT</name>
<keyword evidence="4" id="KW-1185">Reference proteome</keyword>
<evidence type="ECO:0000313" key="4">
    <source>
        <dbReference type="Proteomes" id="UP000606003"/>
    </source>
</evidence>
<dbReference type="Proteomes" id="UP000606003">
    <property type="component" value="Unassembled WGS sequence"/>
</dbReference>
<sequence length="510" mass="55993">MVTAGNSAKETGTAAGVSDIREKPCGNWPKDDCCNYAPAPKQAERYRPGRVGTWGRAGLAKAHCNVALMPIAWFHFISFLIIFFLMLFRYSKSFFLALSLLATAGAVQAQQNFRPGYVVKTEGDTLRGQVQVRGAHRSEALCRFRPNSEAGTVDYKPAALRGYGLANGQRYETRLVPTTDSLGRPAQRQLFLEPLVSGRASLYTRRDAFDEVHYYLYLAQAGAGPVQELENRVVRRIYTANEAPEVIPVYRKTLSEAFRDCFAVQPSLPKLEYTASSLAAVVRRYNACSEPEAVFKSKDTGGPKRQGATVAFGVAGGVARTSMKFQGEISLRNGTFTSVSPLFGVYFTSTFPELNRNLELRVDALYQKLDYNDSYVARGFSSVDLREQASLQFQRLAVPLQLRYYFRTNTLRPYVYAGVNGNYLLSYATQLRSEYTAGGVPVVTNKEAVNPAIVSKTDFGVLGGAGLSLGVGKRAIGLELRAERNGGFVSSPTISAPIIQYGGGVSFQLF</sequence>
<organism evidence="3 4">
    <name type="scientific">Hymenobacter armeniacus</name>
    <dbReference type="NCBI Taxonomy" id="2771358"/>
    <lineage>
        <taxon>Bacteria</taxon>
        <taxon>Pseudomonadati</taxon>
        <taxon>Bacteroidota</taxon>
        <taxon>Cytophagia</taxon>
        <taxon>Cytophagales</taxon>
        <taxon>Hymenobacteraceae</taxon>
        <taxon>Hymenobacter</taxon>
    </lineage>
</organism>
<reference evidence="3 4" key="1">
    <citation type="submission" date="2020-09" db="EMBL/GenBank/DDBJ databases">
        <authorList>
            <person name="Kim M.K."/>
        </authorList>
    </citation>
    <scope>NUCLEOTIDE SEQUENCE [LARGE SCALE GENOMIC DNA]</scope>
    <source>
        <strain evidence="3 4">BT189</strain>
    </source>
</reference>
<evidence type="ECO:0000313" key="3">
    <source>
        <dbReference type="EMBL" id="MBD2724168.1"/>
    </source>
</evidence>
<gene>
    <name evidence="3" type="ORF">IC234_18720</name>
</gene>
<keyword evidence="1" id="KW-0472">Membrane</keyword>
<dbReference type="Gene3D" id="2.40.160.20">
    <property type="match status" value="1"/>
</dbReference>
<dbReference type="InterPro" id="IPR025665">
    <property type="entry name" value="Beta-barrel_OMP_2"/>
</dbReference>
<feature type="domain" description="Outer membrane protein beta-barrel" evidence="2">
    <location>
        <begin position="308"/>
        <end position="482"/>
    </location>
</feature>
<evidence type="ECO:0000259" key="2">
    <source>
        <dbReference type="Pfam" id="PF13568"/>
    </source>
</evidence>
<dbReference type="Pfam" id="PF13568">
    <property type="entry name" value="OMP_b-brl_2"/>
    <property type="match status" value="1"/>
</dbReference>
<proteinExistence type="predicted"/>